<dbReference type="InterPro" id="IPR051636">
    <property type="entry name" value="Plant_LTP/defense-related"/>
</dbReference>
<evidence type="ECO:0000256" key="1">
    <source>
        <dbReference type="SAM" id="SignalP"/>
    </source>
</evidence>
<keyword evidence="4" id="KW-1185">Reference proteome</keyword>
<evidence type="ECO:0000313" key="4">
    <source>
        <dbReference type="Proteomes" id="UP000655225"/>
    </source>
</evidence>
<feature type="chain" id="PRO_5032920757" description="Bifunctional inhibitor/plant lipid transfer protein/seed storage helical domain-containing protein" evidence="1">
    <location>
        <begin position="26"/>
        <end position="127"/>
    </location>
</feature>
<dbReference type="SUPFAM" id="SSF47699">
    <property type="entry name" value="Bifunctional inhibitor/lipid-transfer protein/seed storage 2S albumin"/>
    <property type="match status" value="1"/>
</dbReference>
<dbReference type="EMBL" id="JABCRI010000015">
    <property type="protein sequence ID" value="KAF8393156.1"/>
    <property type="molecule type" value="Genomic_DNA"/>
</dbReference>
<dbReference type="PANTHER" id="PTHR31731">
    <property type="match status" value="1"/>
</dbReference>
<dbReference type="InterPro" id="IPR036312">
    <property type="entry name" value="Bifun_inhib/LTP/seed_sf"/>
</dbReference>
<gene>
    <name evidence="3" type="ORF">HHK36_021397</name>
</gene>
<protein>
    <recommendedName>
        <fullName evidence="2">Bifunctional inhibitor/plant lipid transfer protein/seed storage helical domain-containing protein</fullName>
    </recommendedName>
</protein>
<dbReference type="Gene3D" id="1.10.110.10">
    <property type="entry name" value="Plant lipid-transfer and hydrophobic proteins"/>
    <property type="match status" value="1"/>
</dbReference>
<feature type="domain" description="Bifunctional inhibitor/plant lipid transfer protein/seed storage helical" evidence="2">
    <location>
        <begin position="44"/>
        <end position="126"/>
    </location>
</feature>
<dbReference type="OrthoDB" id="696558at2759"/>
<organism evidence="3 4">
    <name type="scientific">Tetracentron sinense</name>
    <name type="common">Spur-leaf</name>
    <dbReference type="NCBI Taxonomy" id="13715"/>
    <lineage>
        <taxon>Eukaryota</taxon>
        <taxon>Viridiplantae</taxon>
        <taxon>Streptophyta</taxon>
        <taxon>Embryophyta</taxon>
        <taxon>Tracheophyta</taxon>
        <taxon>Spermatophyta</taxon>
        <taxon>Magnoliopsida</taxon>
        <taxon>Trochodendrales</taxon>
        <taxon>Trochodendraceae</taxon>
        <taxon>Tetracentron</taxon>
    </lineage>
</organism>
<dbReference type="Pfam" id="PF14547">
    <property type="entry name" value="Hydrophob_seed"/>
    <property type="match status" value="1"/>
</dbReference>
<dbReference type="CDD" id="cd01958">
    <property type="entry name" value="HPS_like"/>
    <property type="match status" value="1"/>
</dbReference>
<reference evidence="3 4" key="1">
    <citation type="submission" date="2020-04" db="EMBL/GenBank/DDBJ databases">
        <title>Plant Genome Project.</title>
        <authorList>
            <person name="Zhang R.-G."/>
        </authorList>
    </citation>
    <scope>NUCLEOTIDE SEQUENCE [LARGE SCALE GENOMIC DNA]</scope>
    <source>
        <strain evidence="3">YNK0</strain>
        <tissue evidence="3">Leaf</tissue>
    </source>
</reference>
<evidence type="ECO:0000259" key="2">
    <source>
        <dbReference type="SMART" id="SM00499"/>
    </source>
</evidence>
<keyword evidence="1" id="KW-0732">Signal</keyword>
<accession>A0A834YWW9</accession>
<dbReference type="InterPro" id="IPR016140">
    <property type="entry name" value="Bifunc_inhib/LTP/seed_store"/>
</dbReference>
<dbReference type="Proteomes" id="UP000655225">
    <property type="component" value="Unassembled WGS sequence"/>
</dbReference>
<dbReference type="SMART" id="SM00499">
    <property type="entry name" value="AAI"/>
    <property type="match status" value="1"/>
</dbReference>
<dbReference type="OMA" id="THATWCI"/>
<proteinExistence type="predicted"/>
<name>A0A834YWW9_TETSI</name>
<sequence length="127" mass="12881">MATKISAIALILSLLFFATFDTTFAGCKPKPKLPPKGPPANPFCPRDTLKLGACANLLGGVLNPIVGTAPSSKCCTVLAGLADAEAAVCLCTAIKANVLGINLNVPVALSLLINTCGKSIPPGFKCV</sequence>
<comment type="caution">
    <text evidence="3">The sequence shown here is derived from an EMBL/GenBank/DDBJ whole genome shotgun (WGS) entry which is preliminary data.</text>
</comment>
<feature type="signal peptide" evidence="1">
    <location>
        <begin position="1"/>
        <end position="25"/>
    </location>
</feature>
<evidence type="ECO:0000313" key="3">
    <source>
        <dbReference type="EMBL" id="KAF8393156.1"/>
    </source>
</evidence>
<dbReference type="AlphaFoldDB" id="A0A834YWW9"/>
<dbReference type="InterPro" id="IPR027923">
    <property type="entry name" value="Hydrophob_seed_dom"/>
</dbReference>